<evidence type="ECO:0000313" key="2">
    <source>
        <dbReference type="Proteomes" id="UP000605201"/>
    </source>
</evidence>
<name>A0A8J6NSH7_9BACT</name>
<reference evidence="1 2" key="1">
    <citation type="submission" date="2020-08" db="EMBL/GenBank/DDBJ databases">
        <title>Bridging the membrane lipid divide: bacteria of the FCB group superphylum have the potential to synthesize archaeal ether lipids.</title>
        <authorList>
            <person name="Villanueva L."/>
            <person name="Von Meijenfeldt F.A.B."/>
            <person name="Westbye A.B."/>
            <person name="Yadav S."/>
            <person name="Hopmans E.C."/>
            <person name="Dutilh B.E."/>
            <person name="Sinninghe Damste J.S."/>
        </authorList>
    </citation>
    <scope>NUCLEOTIDE SEQUENCE [LARGE SCALE GENOMIC DNA]</scope>
    <source>
        <strain evidence="1">NIOZ-UU17</strain>
    </source>
</reference>
<dbReference type="Proteomes" id="UP000605201">
    <property type="component" value="Unassembled WGS sequence"/>
</dbReference>
<evidence type="ECO:0008006" key="3">
    <source>
        <dbReference type="Google" id="ProtNLM"/>
    </source>
</evidence>
<proteinExistence type="predicted"/>
<gene>
    <name evidence="1" type="ORF">H8D96_13480</name>
</gene>
<accession>A0A8J6NSH7</accession>
<dbReference type="AlphaFoldDB" id="A0A8J6NSH7"/>
<dbReference type="EMBL" id="JACNIG010000254">
    <property type="protein sequence ID" value="MBC8432916.1"/>
    <property type="molecule type" value="Genomic_DNA"/>
</dbReference>
<evidence type="ECO:0000313" key="1">
    <source>
        <dbReference type="EMBL" id="MBC8432916.1"/>
    </source>
</evidence>
<comment type="caution">
    <text evidence="1">The sequence shown here is derived from an EMBL/GenBank/DDBJ whole genome shotgun (WGS) entry which is preliminary data.</text>
</comment>
<sequence length="260" mass="30293">MLGGSKFAKLYTVNKIVAEQNGEKKFYLTKSSDCSSALLPDETGLKDWSFQELFQVEKIAELQTVSLPTVLNSLSLTYIDWFKTDSQGTDLRIFRSLNPEIISNMLLAEFEPGIMDAYIDEDKMHQVMAFMEDYPFWLSDLTVKGPQRIRKENLKKNFSPLEQKFLSCFLKESAFWGEMTYINTFGHEKIRSKRNVLLGWVFCTLKRQHGFAMELAQMGKSLFREPLFQSLESESIRMVKQNYWKLPFYLLNMVFKKIAG</sequence>
<protein>
    <recommendedName>
        <fullName evidence="3">Methyltransferase FkbM domain-containing protein</fullName>
    </recommendedName>
</protein>
<organism evidence="1 2">
    <name type="scientific">Candidatus Desulfatibia vada</name>
    <dbReference type="NCBI Taxonomy" id="2841696"/>
    <lineage>
        <taxon>Bacteria</taxon>
        <taxon>Pseudomonadati</taxon>
        <taxon>Thermodesulfobacteriota</taxon>
        <taxon>Desulfobacteria</taxon>
        <taxon>Desulfobacterales</taxon>
        <taxon>Desulfobacterales incertae sedis</taxon>
        <taxon>Candidatus Desulfatibia</taxon>
    </lineage>
</organism>